<evidence type="ECO:0000313" key="1">
    <source>
        <dbReference type="EMBL" id="PGH34021.1"/>
    </source>
</evidence>
<dbReference type="AlphaFoldDB" id="A0A2B7ZKZ3"/>
<name>A0A2B7ZKZ3_9EURO</name>
<sequence length="93" mass="10869">MVAVWETCRKYFEKRDQPKTQSVLPSPECSFEEEIQVMRRYEGMDDSGEEDKTVILSMVRAMLVSKPEEQATMESLMTSEWMVNWSKRAGPEL</sequence>
<evidence type="ECO:0000313" key="2">
    <source>
        <dbReference type="Proteomes" id="UP000226031"/>
    </source>
</evidence>
<reference evidence="1 2" key="1">
    <citation type="submission" date="2017-10" db="EMBL/GenBank/DDBJ databases">
        <title>Comparative genomics in systemic dimorphic fungi from Ajellomycetaceae.</title>
        <authorList>
            <person name="Munoz J.F."/>
            <person name="Mcewen J.G."/>
            <person name="Clay O.K."/>
            <person name="Cuomo C.A."/>
        </authorList>
    </citation>
    <scope>NUCLEOTIDE SEQUENCE [LARGE SCALE GENOMIC DNA]</scope>
    <source>
        <strain evidence="1 2">UAMH4076</strain>
    </source>
</reference>
<dbReference type="Proteomes" id="UP000226031">
    <property type="component" value="Unassembled WGS sequence"/>
</dbReference>
<keyword evidence="2" id="KW-1185">Reference proteome</keyword>
<dbReference type="EMBL" id="PDND01000049">
    <property type="protein sequence ID" value="PGH34021.1"/>
    <property type="molecule type" value="Genomic_DNA"/>
</dbReference>
<organism evidence="1 2">
    <name type="scientific">[Emmonsia] crescens</name>
    <dbReference type="NCBI Taxonomy" id="73230"/>
    <lineage>
        <taxon>Eukaryota</taxon>
        <taxon>Fungi</taxon>
        <taxon>Dikarya</taxon>
        <taxon>Ascomycota</taxon>
        <taxon>Pezizomycotina</taxon>
        <taxon>Eurotiomycetes</taxon>
        <taxon>Eurotiomycetidae</taxon>
        <taxon>Onygenales</taxon>
        <taxon>Ajellomycetaceae</taxon>
        <taxon>Emergomyces</taxon>
    </lineage>
</organism>
<gene>
    <name evidence="1" type="ORF">GX50_03168</name>
</gene>
<accession>A0A2B7ZKZ3</accession>
<protein>
    <recommendedName>
        <fullName evidence="3">Protein kinase domain-containing protein</fullName>
    </recommendedName>
</protein>
<evidence type="ECO:0008006" key="3">
    <source>
        <dbReference type="Google" id="ProtNLM"/>
    </source>
</evidence>
<proteinExistence type="predicted"/>
<comment type="caution">
    <text evidence="1">The sequence shown here is derived from an EMBL/GenBank/DDBJ whole genome shotgun (WGS) entry which is preliminary data.</text>
</comment>
<dbReference type="Gene3D" id="1.10.510.10">
    <property type="entry name" value="Transferase(Phosphotransferase) domain 1"/>
    <property type="match status" value="1"/>
</dbReference>